<feature type="transmembrane region" description="Helical" evidence="6">
    <location>
        <begin position="225"/>
        <end position="243"/>
    </location>
</feature>
<dbReference type="Proteomes" id="UP000199494">
    <property type="component" value="Unassembled WGS sequence"/>
</dbReference>
<accession>A0A222VLT6</accession>
<proteinExistence type="predicted"/>
<name>A0A222VLT6_9PSEU</name>
<evidence type="ECO:0000259" key="7">
    <source>
        <dbReference type="Pfam" id="PF12698"/>
    </source>
</evidence>
<feature type="domain" description="ABC-2 type transporter transmembrane" evidence="7">
    <location>
        <begin position="18"/>
        <end position="172"/>
    </location>
</feature>
<dbReference type="EMBL" id="FMZE01000002">
    <property type="protein sequence ID" value="SDC53223.1"/>
    <property type="molecule type" value="Genomic_DNA"/>
</dbReference>
<feature type="region of interest" description="Disordered" evidence="5">
    <location>
        <begin position="338"/>
        <end position="378"/>
    </location>
</feature>
<evidence type="ECO:0000256" key="2">
    <source>
        <dbReference type="ARBA" id="ARBA00022692"/>
    </source>
</evidence>
<sequence>MTGPTRRKAGPLVVLAALVGTVAAVVLGFLTFGAQTTAQPKEVPVAVSAPEGTPLRQAAERVAGQGGEALRWQVTTPEQGRQLLEDKDVYGVLELTAGQAGPSAKVVVSGAVNPTGTQVAQQALTGAGQALTAALAQANPGAVAAPVQVETIHETGTAGRVAPLGVSALAWVGGLAAGAVLVLLAARSGTVPGPLARLGHVALTSVLVTAVLTGLLALWDSSLDLGWSTIGFLWLSSAAFAAVQGGLLRLLGIRAMAILGPLYLLAPSVASQVPEMLNPVYQNLLWSWTPFRFSTEGLRSLLVGAPEAPDVSAGVWVLGAMLVVGLIVVAWPRRRSAGQEAEPQSPDGVVDVGVDEADRLPGAEGKHAAEHGNAGIRR</sequence>
<feature type="compositionally biased region" description="Basic and acidic residues" evidence="5">
    <location>
        <begin position="356"/>
        <end position="370"/>
    </location>
</feature>
<evidence type="ECO:0000313" key="9">
    <source>
        <dbReference type="Proteomes" id="UP000199494"/>
    </source>
</evidence>
<protein>
    <recommendedName>
        <fullName evidence="7">ABC-2 type transporter transmembrane domain-containing protein</fullName>
    </recommendedName>
</protein>
<evidence type="ECO:0000256" key="4">
    <source>
        <dbReference type="ARBA" id="ARBA00023136"/>
    </source>
</evidence>
<evidence type="ECO:0000256" key="5">
    <source>
        <dbReference type="SAM" id="MobiDB-lite"/>
    </source>
</evidence>
<keyword evidence="4 6" id="KW-0472">Membrane</keyword>
<dbReference type="Pfam" id="PF12698">
    <property type="entry name" value="ABC2_membrane_3"/>
    <property type="match status" value="1"/>
</dbReference>
<keyword evidence="3 6" id="KW-1133">Transmembrane helix</keyword>
<keyword evidence="9" id="KW-1185">Reference proteome</keyword>
<dbReference type="KEGG" id="pmad:BAY61_07250"/>
<gene>
    <name evidence="8" type="ORF">SAMN05421630_102457</name>
</gene>
<feature type="transmembrane region" description="Helical" evidence="6">
    <location>
        <begin position="12"/>
        <end position="34"/>
    </location>
</feature>
<dbReference type="InterPro" id="IPR013525">
    <property type="entry name" value="ABC2_TM"/>
</dbReference>
<dbReference type="AlphaFoldDB" id="A0A222VLT6"/>
<feature type="transmembrane region" description="Helical" evidence="6">
    <location>
        <begin position="168"/>
        <end position="186"/>
    </location>
</feature>
<evidence type="ECO:0000313" key="8">
    <source>
        <dbReference type="EMBL" id="SDC53223.1"/>
    </source>
</evidence>
<dbReference type="STRING" id="530584.SAMN05421630_102457"/>
<feature type="transmembrane region" description="Helical" evidence="6">
    <location>
        <begin position="311"/>
        <end position="331"/>
    </location>
</feature>
<dbReference type="GO" id="GO:0140359">
    <property type="term" value="F:ABC-type transporter activity"/>
    <property type="evidence" value="ECO:0007669"/>
    <property type="project" value="InterPro"/>
</dbReference>
<evidence type="ECO:0000256" key="6">
    <source>
        <dbReference type="SAM" id="Phobius"/>
    </source>
</evidence>
<feature type="transmembrane region" description="Helical" evidence="6">
    <location>
        <begin position="250"/>
        <end position="270"/>
    </location>
</feature>
<evidence type="ECO:0000256" key="3">
    <source>
        <dbReference type="ARBA" id="ARBA00022989"/>
    </source>
</evidence>
<organism evidence="8 9">
    <name type="scientific">Prauserella marina</name>
    <dbReference type="NCBI Taxonomy" id="530584"/>
    <lineage>
        <taxon>Bacteria</taxon>
        <taxon>Bacillati</taxon>
        <taxon>Actinomycetota</taxon>
        <taxon>Actinomycetes</taxon>
        <taxon>Pseudonocardiales</taxon>
        <taxon>Pseudonocardiaceae</taxon>
        <taxon>Prauserella</taxon>
    </lineage>
</organism>
<feature type="transmembrane region" description="Helical" evidence="6">
    <location>
        <begin position="198"/>
        <end position="219"/>
    </location>
</feature>
<evidence type="ECO:0000256" key="1">
    <source>
        <dbReference type="ARBA" id="ARBA00004141"/>
    </source>
</evidence>
<comment type="subcellular location">
    <subcellularLocation>
        <location evidence="1">Membrane</location>
        <topology evidence="1">Multi-pass membrane protein</topology>
    </subcellularLocation>
</comment>
<reference evidence="8 9" key="1">
    <citation type="submission" date="2016-10" db="EMBL/GenBank/DDBJ databases">
        <authorList>
            <person name="de Groot N.N."/>
        </authorList>
    </citation>
    <scope>NUCLEOTIDE SEQUENCE [LARGE SCALE GENOMIC DNA]</scope>
    <source>
        <strain evidence="8 9">CGMCC 4.5506</strain>
    </source>
</reference>
<keyword evidence="2 6" id="KW-0812">Transmembrane</keyword>
<dbReference type="GO" id="GO:0016020">
    <property type="term" value="C:membrane"/>
    <property type="evidence" value="ECO:0007669"/>
    <property type="project" value="UniProtKB-SubCell"/>
</dbReference>